<dbReference type="GO" id="GO:0006790">
    <property type="term" value="P:sulfur compound metabolic process"/>
    <property type="evidence" value="ECO:0007669"/>
    <property type="project" value="TreeGrafter"/>
</dbReference>
<dbReference type="Gene3D" id="3.40.50.300">
    <property type="entry name" value="P-loop containing nucleotide triphosphate hydrolases"/>
    <property type="match status" value="1"/>
</dbReference>
<dbReference type="GO" id="GO:0006044">
    <property type="term" value="P:N-acetylglucosamine metabolic process"/>
    <property type="evidence" value="ECO:0007669"/>
    <property type="project" value="TreeGrafter"/>
</dbReference>
<dbReference type="InterPro" id="IPR000863">
    <property type="entry name" value="Sulfotransferase_dom"/>
</dbReference>
<comment type="caution">
    <text evidence="2">The sequence shown here is derived from an EMBL/GenBank/DDBJ whole genome shotgun (WGS) entry which is preliminary data.</text>
</comment>
<sequence>MPCEQMKGLIRQKGALISIGVLTIMAFYPTVKYKNGLPQIIRIGDVVAVQSSEPKLAVSKKDSSRSLELPLDIGCIQTGSNLFTETGQSFHADDIEQCKEKCSRNFLYYVFNKPKLRCFCKDLCHDTHSLDPAYCLKSSSYSFLGIRGNTTGLLVSKYLSNSTRSCRCTSNSCESITCNNIGSDTSCWAGPQKTDLLKYKRLSTLDRCPDTEYTVSSLNFPRTNKTDKVCNQTNCLFCLSQEDMYGFWPVTNCSQFHPPKLSQEKQRLYKISPPITKKAEVTVFANNHVKDRIKVLLLAYYRSGSTFTSELFKNHPDAFYMFEPFHSVIPLPIASEREEIHDYLTNATATSITSLFNCNLLQLSPHTINKFLQSDRLSDYCQQSYTLDCMALFIAQCKARKLTAIKSIRVRMKSVEMAIEKYQQSELRVLLLLRDPRGIMRSRMAIKDGYNKKYRNKDEALRIHSKMLCKAMAEDAQIAKEIQKNHPNPIVVVHYEDIANYTKTAASYIYRTLEMDNPPVEVVAAISRLRGHKKGDAYSVYGRDSVATAYNWKKSLSFKQVRLIDEGCKDYYKYIGYEPVGSQQELSDPNNYHRTTLITLI</sequence>
<dbReference type="Pfam" id="PF00685">
    <property type="entry name" value="Sulfotransfer_1"/>
    <property type="match status" value="1"/>
</dbReference>
<dbReference type="Proteomes" id="UP000593567">
    <property type="component" value="Unassembled WGS sequence"/>
</dbReference>
<name>A0A7J7JAI4_BUGNE</name>
<dbReference type="PANTHER" id="PTHR10704:SF44">
    <property type="entry name" value="LD35051P-RELATED"/>
    <property type="match status" value="1"/>
</dbReference>
<protein>
    <recommendedName>
        <fullName evidence="1">Sulfotransferase domain-containing protein</fullName>
    </recommendedName>
</protein>
<reference evidence="2" key="1">
    <citation type="submission" date="2020-06" db="EMBL/GenBank/DDBJ databases">
        <title>Draft genome of Bugula neritina, a colonial animal packing powerful symbionts and potential medicines.</title>
        <authorList>
            <person name="Rayko M."/>
        </authorList>
    </citation>
    <scope>NUCLEOTIDE SEQUENCE [LARGE SCALE GENOMIC DNA]</scope>
    <source>
        <strain evidence="2">Kwan_BN1</strain>
    </source>
</reference>
<proteinExistence type="predicted"/>
<gene>
    <name evidence="2" type="ORF">EB796_018437</name>
</gene>
<organism evidence="2 3">
    <name type="scientific">Bugula neritina</name>
    <name type="common">Brown bryozoan</name>
    <name type="synonym">Sertularia neritina</name>
    <dbReference type="NCBI Taxonomy" id="10212"/>
    <lineage>
        <taxon>Eukaryota</taxon>
        <taxon>Metazoa</taxon>
        <taxon>Spiralia</taxon>
        <taxon>Lophotrochozoa</taxon>
        <taxon>Bryozoa</taxon>
        <taxon>Gymnolaemata</taxon>
        <taxon>Cheilostomatida</taxon>
        <taxon>Flustrina</taxon>
        <taxon>Buguloidea</taxon>
        <taxon>Bugulidae</taxon>
        <taxon>Bugula</taxon>
    </lineage>
</organism>
<keyword evidence="3" id="KW-1185">Reference proteome</keyword>
<dbReference type="InterPro" id="IPR027417">
    <property type="entry name" value="P-loop_NTPase"/>
</dbReference>
<dbReference type="AlphaFoldDB" id="A0A7J7JAI4"/>
<dbReference type="InterPro" id="IPR051135">
    <property type="entry name" value="Gal/GlcNAc/GalNAc_ST"/>
</dbReference>
<dbReference type="EMBL" id="VXIV02002740">
    <property type="protein sequence ID" value="KAF6023250.1"/>
    <property type="molecule type" value="Genomic_DNA"/>
</dbReference>
<dbReference type="PANTHER" id="PTHR10704">
    <property type="entry name" value="CARBOHYDRATE SULFOTRANSFERASE"/>
    <property type="match status" value="1"/>
</dbReference>
<feature type="domain" description="Sulfotransferase" evidence="1">
    <location>
        <begin position="294"/>
        <end position="519"/>
    </location>
</feature>
<dbReference type="GO" id="GO:0001517">
    <property type="term" value="F:N-acetylglucosamine 6-O-sulfotransferase activity"/>
    <property type="evidence" value="ECO:0007669"/>
    <property type="project" value="TreeGrafter"/>
</dbReference>
<dbReference type="OrthoDB" id="5987729at2759"/>
<evidence type="ECO:0000313" key="3">
    <source>
        <dbReference type="Proteomes" id="UP000593567"/>
    </source>
</evidence>
<evidence type="ECO:0000313" key="2">
    <source>
        <dbReference type="EMBL" id="KAF6023250.1"/>
    </source>
</evidence>
<evidence type="ECO:0000259" key="1">
    <source>
        <dbReference type="Pfam" id="PF00685"/>
    </source>
</evidence>
<accession>A0A7J7JAI4</accession>
<dbReference type="SUPFAM" id="SSF52540">
    <property type="entry name" value="P-loop containing nucleoside triphosphate hydrolases"/>
    <property type="match status" value="1"/>
</dbReference>